<keyword evidence="1" id="KW-0472">Membrane</keyword>
<keyword evidence="1" id="KW-1133">Transmembrane helix</keyword>
<protein>
    <submittedName>
        <fullName evidence="2">Uncharacterized protein</fullName>
    </submittedName>
</protein>
<accession>A0A7C0Y6C2</accession>
<organism evidence="2">
    <name type="scientific">Desulfofervidus auxilii</name>
    <dbReference type="NCBI Taxonomy" id="1621989"/>
    <lineage>
        <taxon>Bacteria</taxon>
        <taxon>Pseudomonadati</taxon>
        <taxon>Thermodesulfobacteriota</taxon>
        <taxon>Candidatus Desulfofervidia</taxon>
        <taxon>Candidatus Desulfofervidales</taxon>
        <taxon>Candidatus Desulfofervidaceae</taxon>
        <taxon>Candidatus Desulfofervidus</taxon>
    </lineage>
</organism>
<keyword evidence="1" id="KW-0812">Transmembrane</keyword>
<reference evidence="2" key="1">
    <citation type="journal article" date="2020" name="mSystems">
        <title>Genome- and Community-Level Interaction Insights into Carbon Utilization and Element Cycling Functions of Hydrothermarchaeota in Hydrothermal Sediment.</title>
        <authorList>
            <person name="Zhou Z."/>
            <person name="Liu Y."/>
            <person name="Xu W."/>
            <person name="Pan J."/>
            <person name="Luo Z.H."/>
            <person name="Li M."/>
        </authorList>
    </citation>
    <scope>NUCLEOTIDE SEQUENCE [LARGE SCALE GENOMIC DNA]</scope>
    <source>
        <strain evidence="2">HyVt-233</strain>
    </source>
</reference>
<dbReference type="Proteomes" id="UP000886289">
    <property type="component" value="Unassembled WGS sequence"/>
</dbReference>
<evidence type="ECO:0000256" key="1">
    <source>
        <dbReference type="SAM" id="Phobius"/>
    </source>
</evidence>
<feature type="transmembrane region" description="Helical" evidence="1">
    <location>
        <begin position="12"/>
        <end position="31"/>
    </location>
</feature>
<name>A0A7C0Y6C2_DESA2</name>
<evidence type="ECO:0000313" key="2">
    <source>
        <dbReference type="EMBL" id="HDD44948.1"/>
    </source>
</evidence>
<comment type="caution">
    <text evidence="2">The sequence shown here is derived from an EMBL/GenBank/DDBJ whole genome shotgun (WGS) entry which is preliminary data.</text>
</comment>
<gene>
    <name evidence="2" type="ORF">ENG63_08840</name>
</gene>
<sequence>MNLFLREFFTHKFNVALTIILIFLLITLFYFSKVISYKKYRLQKLKKQYQEFVTLSEKYSSLERKFLNLKKKQSKVKGVMEAVDKVFSTLGLKNKLLSVKFIAKKDLFDISEETAEVYIANVNMNEMINIFYKFKNIPLPIVLKKVSILPSFEEKNLFDLNITVSLIYIK</sequence>
<dbReference type="AlphaFoldDB" id="A0A7C0Y6C2"/>
<dbReference type="EMBL" id="DRBS01000323">
    <property type="protein sequence ID" value="HDD44948.1"/>
    <property type="molecule type" value="Genomic_DNA"/>
</dbReference>
<proteinExistence type="predicted"/>